<name>A0A2S6GWI5_9PSEU</name>
<dbReference type="Pfam" id="PF01734">
    <property type="entry name" value="Patatin"/>
    <property type="match status" value="1"/>
</dbReference>
<dbReference type="InterPro" id="IPR037483">
    <property type="entry name" value="YjjU-like"/>
</dbReference>
<keyword evidence="7" id="KW-1185">Reference proteome</keyword>
<dbReference type="InterPro" id="IPR016035">
    <property type="entry name" value="Acyl_Trfase/lysoPLipase"/>
</dbReference>
<dbReference type="EMBL" id="PTIX01000003">
    <property type="protein sequence ID" value="PPK69605.1"/>
    <property type="molecule type" value="Genomic_DNA"/>
</dbReference>
<evidence type="ECO:0000259" key="5">
    <source>
        <dbReference type="PROSITE" id="PS51635"/>
    </source>
</evidence>
<keyword evidence="3 4" id="KW-0443">Lipid metabolism</keyword>
<evidence type="ECO:0000313" key="6">
    <source>
        <dbReference type="EMBL" id="PPK69605.1"/>
    </source>
</evidence>
<dbReference type="OrthoDB" id="4080114at2"/>
<evidence type="ECO:0000256" key="4">
    <source>
        <dbReference type="PROSITE-ProRule" id="PRU01161"/>
    </source>
</evidence>
<reference evidence="6 7" key="1">
    <citation type="submission" date="2018-02" db="EMBL/GenBank/DDBJ databases">
        <title>Genomic Encyclopedia of Archaeal and Bacterial Type Strains, Phase II (KMG-II): from individual species to whole genera.</title>
        <authorList>
            <person name="Goeker M."/>
        </authorList>
    </citation>
    <scope>NUCLEOTIDE SEQUENCE [LARGE SCALE GENOMIC DNA]</scope>
    <source>
        <strain evidence="6 7">YU 961-1</strain>
    </source>
</reference>
<evidence type="ECO:0000256" key="2">
    <source>
        <dbReference type="ARBA" id="ARBA00022963"/>
    </source>
</evidence>
<dbReference type="AlphaFoldDB" id="A0A2S6GWI5"/>
<feature type="domain" description="PNPLA" evidence="5">
    <location>
        <begin position="25"/>
        <end position="192"/>
    </location>
</feature>
<protein>
    <submittedName>
        <fullName evidence="6">Putative patatin/cPLA2 family phospholipase</fullName>
    </submittedName>
</protein>
<dbReference type="InterPro" id="IPR050301">
    <property type="entry name" value="NTE"/>
</dbReference>
<dbReference type="GO" id="GO:0016787">
    <property type="term" value="F:hydrolase activity"/>
    <property type="evidence" value="ECO:0007669"/>
    <property type="project" value="UniProtKB-UniRule"/>
</dbReference>
<dbReference type="RefSeq" id="WP_104478034.1">
    <property type="nucleotide sequence ID" value="NZ_CP154825.1"/>
</dbReference>
<dbReference type="SUPFAM" id="SSF52151">
    <property type="entry name" value="FabD/lysophospholipase-like"/>
    <property type="match status" value="1"/>
</dbReference>
<sequence>MHPVAALLHARRAANTRADGRRLALVIEGGGSRGAFSGGMVAGLDDLGLVDCFDAVYGASAGALNAAWMLGGQAQLGTTGWSDPAIMRRVTNPWRLRRVVDTEHLVQVIYPAIPMNFAGILANPTTFHPMATDAATGAAVDLRPLITDQRTLQLALRASTGLPLLSGRPVTLAGRTWVDAGLAEAIPFRTATADGATDVLVLRTRAVGWTAEPPSRLETAVVSRYLRKAAPGALAAWTDRHARQLADDADLAAHPNILEIRPPVTAPDVPRLTRDTILLRRAVHLGRRAAVDALARSRRSLD</sequence>
<feature type="active site" description="Nucleophile" evidence="4">
    <location>
        <position position="60"/>
    </location>
</feature>
<dbReference type="PANTHER" id="PTHR14226">
    <property type="entry name" value="NEUROPATHY TARGET ESTERASE/SWISS CHEESE D.MELANOGASTER"/>
    <property type="match status" value="1"/>
</dbReference>
<dbReference type="Proteomes" id="UP000239203">
    <property type="component" value="Unassembled WGS sequence"/>
</dbReference>
<evidence type="ECO:0000256" key="3">
    <source>
        <dbReference type="ARBA" id="ARBA00023098"/>
    </source>
</evidence>
<dbReference type="Gene3D" id="3.40.1090.10">
    <property type="entry name" value="Cytosolic phospholipase A2 catalytic domain"/>
    <property type="match status" value="1"/>
</dbReference>
<gene>
    <name evidence="6" type="ORF">CLV40_103215</name>
</gene>
<comment type="caution">
    <text evidence="4">Lacks conserved residue(s) required for the propagation of feature annotation.</text>
</comment>
<dbReference type="GO" id="GO:0016042">
    <property type="term" value="P:lipid catabolic process"/>
    <property type="evidence" value="ECO:0007669"/>
    <property type="project" value="UniProtKB-UniRule"/>
</dbReference>
<dbReference type="PROSITE" id="PS51635">
    <property type="entry name" value="PNPLA"/>
    <property type="match status" value="1"/>
</dbReference>
<feature type="short sequence motif" description="GXGXXG" evidence="4">
    <location>
        <begin position="29"/>
        <end position="34"/>
    </location>
</feature>
<organism evidence="6 7">
    <name type="scientific">Actinokineospora auranticolor</name>
    <dbReference type="NCBI Taxonomy" id="155976"/>
    <lineage>
        <taxon>Bacteria</taxon>
        <taxon>Bacillati</taxon>
        <taxon>Actinomycetota</taxon>
        <taxon>Actinomycetes</taxon>
        <taxon>Pseudonocardiales</taxon>
        <taxon>Pseudonocardiaceae</taxon>
        <taxon>Actinokineospora</taxon>
    </lineage>
</organism>
<accession>A0A2S6GWI5</accession>
<dbReference type="PANTHER" id="PTHR14226:SF64">
    <property type="entry name" value="PNPLA DOMAIN-CONTAINING PROTEIN"/>
    <property type="match status" value="1"/>
</dbReference>
<evidence type="ECO:0000313" key="7">
    <source>
        <dbReference type="Proteomes" id="UP000239203"/>
    </source>
</evidence>
<comment type="caution">
    <text evidence="6">The sequence shown here is derived from an EMBL/GenBank/DDBJ whole genome shotgun (WGS) entry which is preliminary data.</text>
</comment>
<dbReference type="CDD" id="cd07208">
    <property type="entry name" value="Pat_hypo_Ecoli_yjju_like"/>
    <property type="match status" value="1"/>
</dbReference>
<keyword evidence="1 4" id="KW-0378">Hydrolase</keyword>
<feature type="short sequence motif" description="GXSXG" evidence="4">
    <location>
        <begin position="58"/>
        <end position="62"/>
    </location>
</feature>
<feature type="active site" description="Proton acceptor" evidence="4">
    <location>
        <position position="179"/>
    </location>
</feature>
<dbReference type="InterPro" id="IPR002641">
    <property type="entry name" value="PNPLA_dom"/>
</dbReference>
<evidence type="ECO:0000256" key="1">
    <source>
        <dbReference type="ARBA" id="ARBA00022801"/>
    </source>
</evidence>
<proteinExistence type="predicted"/>
<keyword evidence="2 4" id="KW-0442">Lipid degradation</keyword>